<dbReference type="AlphaFoldDB" id="A0AAD4LH94"/>
<reference evidence="2" key="1">
    <citation type="submission" date="2022-01" db="EMBL/GenBank/DDBJ databases">
        <title>Comparative genomics reveals a dynamic genome evolution in the ectomycorrhizal milk-cap (Lactarius) mushrooms.</title>
        <authorList>
            <consortium name="DOE Joint Genome Institute"/>
            <person name="Lebreton A."/>
            <person name="Tang N."/>
            <person name="Kuo A."/>
            <person name="LaButti K."/>
            <person name="Drula E."/>
            <person name="Barry K."/>
            <person name="Clum A."/>
            <person name="Lipzen A."/>
            <person name="Mousain D."/>
            <person name="Ng V."/>
            <person name="Wang R."/>
            <person name="Wang X."/>
            <person name="Dai Y."/>
            <person name="Henrissat B."/>
            <person name="Grigoriev I.V."/>
            <person name="Guerin-Laguette A."/>
            <person name="Yu F."/>
            <person name="Martin F.M."/>
        </authorList>
    </citation>
    <scope>NUCLEOTIDE SEQUENCE</scope>
    <source>
        <strain evidence="2">QP</strain>
    </source>
</reference>
<dbReference type="Proteomes" id="UP001201163">
    <property type="component" value="Unassembled WGS sequence"/>
</dbReference>
<protein>
    <submittedName>
        <fullName evidence="2">Uncharacterized protein</fullName>
    </submittedName>
</protein>
<sequence>MDPNPRAKPGRESTTPKDFGSRPHPHVPDHGEFQYLKKGQIDSLGLAALLYNESALLIRKEYKVIHDDLRSYERDPTRRGGGVVVTGQPGIGKSCFLYYLLLRLLGTRTPVAFQVERKFVLFQETGVQMCGCEADNGRIIPSRAWALADSHPGFDQPYELKALGEILGLDTQSLRDNYNSWGPSARLCVTFTRTPILVPGHKQAVIRAAREFTQEVNHFDILDMSLASQRIIIARPTAVRQVATAEYGTNRLRGFVSRAYAQRDNPQRLSFYKSIRGYALFRSLAGQMFEIYVLLWFWHSRAQENLFCTGAVATSPRLDIPACPENMKFFSKSSELQNMVESIFQITVSPRHGASKVGFAPVYDNLPRDSKTKRPKQSHVFITDTDVNASRLRGQNLPDIPSGTHVYSAVLDVDQLDSTGLVTQTRVSELETARGCPPEDSEMNTSP</sequence>
<name>A0AAD4LH94_9AGAM</name>
<organism evidence="2 3">
    <name type="scientific">Lactarius akahatsu</name>
    <dbReference type="NCBI Taxonomy" id="416441"/>
    <lineage>
        <taxon>Eukaryota</taxon>
        <taxon>Fungi</taxon>
        <taxon>Dikarya</taxon>
        <taxon>Basidiomycota</taxon>
        <taxon>Agaricomycotina</taxon>
        <taxon>Agaricomycetes</taxon>
        <taxon>Russulales</taxon>
        <taxon>Russulaceae</taxon>
        <taxon>Lactarius</taxon>
    </lineage>
</organism>
<evidence type="ECO:0000313" key="2">
    <source>
        <dbReference type="EMBL" id="KAH8990815.1"/>
    </source>
</evidence>
<gene>
    <name evidence="2" type="ORF">EDB92DRAFT_1816611</name>
</gene>
<feature type="region of interest" description="Disordered" evidence="1">
    <location>
        <begin position="1"/>
        <end position="30"/>
    </location>
</feature>
<evidence type="ECO:0000313" key="3">
    <source>
        <dbReference type="Proteomes" id="UP001201163"/>
    </source>
</evidence>
<accession>A0AAD4LH94</accession>
<feature type="compositionally biased region" description="Basic and acidic residues" evidence="1">
    <location>
        <begin position="9"/>
        <end position="30"/>
    </location>
</feature>
<comment type="caution">
    <text evidence="2">The sequence shown here is derived from an EMBL/GenBank/DDBJ whole genome shotgun (WGS) entry which is preliminary data.</text>
</comment>
<evidence type="ECO:0000256" key="1">
    <source>
        <dbReference type="SAM" id="MobiDB-lite"/>
    </source>
</evidence>
<proteinExistence type="predicted"/>
<keyword evidence="3" id="KW-1185">Reference proteome</keyword>
<dbReference type="EMBL" id="JAKELL010000029">
    <property type="protein sequence ID" value="KAH8990815.1"/>
    <property type="molecule type" value="Genomic_DNA"/>
</dbReference>
<feature type="region of interest" description="Disordered" evidence="1">
    <location>
        <begin position="428"/>
        <end position="447"/>
    </location>
</feature>